<dbReference type="STRING" id="1913577.LPB144_12985"/>
<keyword evidence="4" id="KW-1185">Reference proteome</keyword>
<proteinExistence type="predicted"/>
<dbReference type="InterPro" id="IPR016040">
    <property type="entry name" value="NAD(P)-bd_dom"/>
</dbReference>
<feature type="domain" description="NAD(P)-binding" evidence="2">
    <location>
        <begin position="7"/>
        <end position="197"/>
    </location>
</feature>
<dbReference type="Proteomes" id="UP000182510">
    <property type="component" value="Chromosome"/>
</dbReference>
<keyword evidence="1" id="KW-1133">Transmembrane helix</keyword>
<evidence type="ECO:0000256" key="1">
    <source>
        <dbReference type="SAM" id="Phobius"/>
    </source>
</evidence>
<evidence type="ECO:0000259" key="2">
    <source>
        <dbReference type="Pfam" id="PF13460"/>
    </source>
</evidence>
<sequence length="210" mass="24163">MRILIIGGTGKTGKELIKQALAEGHELNVLVRKPSRIKLSHPALKIFKGNILKPESFGEAFKDRDAVLSALGHKRFFIKTRILSQGTRNIIQAMEKNQIKRLICITSLGINDSRYKLGLYYTLFTIPVILWFYFKDKELQERLIIESQLDWTIIRPGQLTNGKLRTNYYHGVDAGSFILTKFISRASVAHFMLWELKENRYVLRTPGITN</sequence>
<dbReference type="InterPro" id="IPR036291">
    <property type="entry name" value="NAD(P)-bd_dom_sf"/>
</dbReference>
<dbReference type="EMBL" id="CP018153">
    <property type="protein sequence ID" value="APG61263.1"/>
    <property type="molecule type" value="Genomic_DNA"/>
</dbReference>
<dbReference type="OrthoDB" id="9803892at2"/>
<evidence type="ECO:0000313" key="3">
    <source>
        <dbReference type="EMBL" id="APG61263.1"/>
    </source>
</evidence>
<feature type="transmembrane region" description="Helical" evidence="1">
    <location>
        <begin position="117"/>
        <end position="134"/>
    </location>
</feature>
<dbReference type="SUPFAM" id="SSF51735">
    <property type="entry name" value="NAD(P)-binding Rossmann-fold domains"/>
    <property type="match status" value="1"/>
</dbReference>
<name>A0A1L3J839_9FLAO</name>
<dbReference type="AlphaFoldDB" id="A0A1L3J839"/>
<dbReference type="PANTHER" id="PTHR15020:SF50">
    <property type="entry name" value="UPF0659 PROTEIN YMR090W"/>
    <property type="match status" value="1"/>
</dbReference>
<keyword evidence="1" id="KW-0472">Membrane</keyword>
<dbReference type="KEGG" id="grl:LPB144_12985"/>
<dbReference type="Pfam" id="PF13460">
    <property type="entry name" value="NAD_binding_10"/>
    <property type="match status" value="1"/>
</dbReference>
<evidence type="ECO:0000313" key="4">
    <source>
        <dbReference type="Proteomes" id="UP000182510"/>
    </source>
</evidence>
<dbReference type="PANTHER" id="PTHR15020">
    <property type="entry name" value="FLAVIN REDUCTASE-RELATED"/>
    <property type="match status" value="1"/>
</dbReference>
<dbReference type="Gene3D" id="3.40.50.720">
    <property type="entry name" value="NAD(P)-binding Rossmann-like Domain"/>
    <property type="match status" value="1"/>
</dbReference>
<protein>
    <recommendedName>
        <fullName evidence="2">NAD(P)-binding domain-containing protein</fullName>
    </recommendedName>
</protein>
<dbReference type="CDD" id="cd05244">
    <property type="entry name" value="BVR-B_like_SDR_a"/>
    <property type="match status" value="1"/>
</dbReference>
<accession>A0A1L3J839</accession>
<reference evidence="3 4" key="1">
    <citation type="submission" date="2016-11" db="EMBL/GenBank/DDBJ databases">
        <title>Gramella sp. LPB0144 isolated from marine environment.</title>
        <authorList>
            <person name="Kim E."/>
            <person name="Yi H."/>
        </authorList>
    </citation>
    <scope>NUCLEOTIDE SEQUENCE [LARGE SCALE GENOMIC DNA]</scope>
    <source>
        <strain evidence="3 4">LPB0144</strain>
    </source>
</reference>
<keyword evidence="1" id="KW-0812">Transmembrane</keyword>
<gene>
    <name evidence="3" type="ORF">LPB144_12985</name>
</gene>
<dbReference type="RefSeq" id="WP_072553953.1">
    <property type="nucleotide sequence ID" value="NZ_CP018153.1"/>
</dbReference>
<organism evidence="3 4">
    <name type="scientific">Christiangramia salexigens</name>
    <dbReference type="NCBI Taxonomy" id="1913577"/>
    <lineage>
        <taxon>Bacteria</taxon>
        <taxon>Pseudomonadati</taxon>
        <taxon>Bacteroidota</taxon>
        <taxon>Flavobacteriia</taxon>
        <taxon>Flavobacteriales</taxon>
        <taxon>Flavobacteriaceae</taxon>
        <taxon>Christiangramia</taxon>
    </lineage>
</organism>